<reference evidence="13 14" key="1">
    <citation type="submission" date="2024-01" db="EMBL/GenBank/DDBJ databases">
        <title>Complete genome of Cladobotryum mycophilum ATHUM6906.</title>
        <authorList>
            <person name="Christinaki A.C."/>
            <person name="Myridakis A.I."/>
            <person name="Kouvelis V.N."/>
        </authorList>
    </citation>
    <scope>NUCLEOTIDE SEQUENCE [LARGE SCALE GENOMIC DNA]</scope>
    <source>
        <strain evidence="13 14">ATHUM6906</strain>
    </source>
</reference>
<feature type="active site" description="Proton acceptor; for dehydratase activity" evidence="9">
    <location>
        <position position="1002"/>
    </location>
</feature>
<evidence type="ECO:0000259" key="11">
    <source>
        <dbReference type="PROSITE" id="PS52004"/>
    </source>
</evidence>
<evidence type="ECO:0000313" key="13">
    <source>
        <dbReference type="EMBL" id="KAK5988235.1"/>
    </source>
</evidence>
<feature type="active site" description="Proton donor; for dehydratase activity" evidence="9">
    <location>
        <position position="1199"/>
    </location>
</feature>
<keyword evidence="3" id="KW-0597">Phosphoprotein</keyword>
<gene>
    <name evidence="13" type="ORF">PT974_12375</name>
</gene>
<dbReference type="Gene3D" id="1.10.1200.10">
    <property type="entry name" value="ACP-like"/>
    <property type="match status" value="1"/>
</dbReference>
<keyword evidence="6" id="KW-0560">Oxidoreductase</keyword>
<dbReference type="CDD" id="cd02440">
    <property type="entry name" value="AdoMet_MTases"/>
    <property type="match status" value="1"/>
</dbReference>
<dbReference type="InterPro" id="IPR020807">
    <property type="entry name" value="PKS_DH"/>
</dbReference>
<feature type="domain" description="Carrier" evidence="10">
    <location>
        <begin position="2515"/>
        <end position="2590"/>
    </location>
</feature>
<dbReference type="Pfam" id="PF14765">
    <property type="entry name" value="PS-DH"/>
    <property type="match status" value="1"/>
</dbReference>
<evidence type="ECO:0000313" key="14">
    <source>
        <dbReference type="Proteomes" id="UP001338125"/>
    </source>
</evidence>
<evidence type="ECO:0000259" key="10">
    <source>
        <dbReference type="PROSITE" id="PS50075"/>
    </source>
</evidence>
<dbReference type="PROSITE" id="PS00606">
    <property type="entry name" value="KS3_1"/>
    <property type="match status" value="1"/>
</dbReference>
<keyword evidence="7" id="KW-0511">Multifunctional enzyme</keyword>
<dbReference type="InterPro" id="IPR014030">
    <property type="entry name" value="Ketoacyl_synth_N"/>
</dbReference>
<dbReference type="EMBL" id="JAVFKD010000016">
    <property type="protein sequence ID" value="KAK5988235.1"/>
    <property type="molecule type" value="Genomic_DNA"/>
</dbReference>
<dbReference type="CDD" id="cd05195">
    <property type="entry name" value="enoyl_red"/>
    <property type="match status" value="1"/>
</dbReference>
<evidence type="ECO:0000256" key="9">
    <source>
        <dbReference type="PROSITE-ProRule" id="PRU01363"/>
    </source>
</evidence>
<dbReference type="SUPFAM" id="SSF53335">
    <property type="entry name" value="S-adenosyl-L-methionine-dependent methyltransferases"/>
    <property type="match status" value="1"/>
</dbReference>
<dbReference type="PROSITE" id="PS00012">
    <property type="entry name" value="PHOSPHOPANTETHEINE"/>
    <property type="match status" value="1"/>
</dbReference>
<sequence length="2590" mass="285406">MEPIAIVGFSFKMPQGIIDETSLWETLEHQKSVMTEWPQDRLTIDSFHDDGSKKLNMIAARGAHFITEDLGAFDAPFFSITAKEAAALDPQQRWALETAYHAFENAGMTMENLHGSRTAVIVGCMADDYSRIILKDADTMPRQTVVGNASTMLPNRVSRHFNLHGPSIHVDTACSSSMTALDMACQSLRSGDATAALVIGVNLMISPDVSMFLSNMNFLSPDGKCFSFDARANGYARGEGVAALVLKPLQDALRDGDIIRAVVRATASNQDGRSIGLGQPSAEAQEALIRHVYNKAGLSFEKTRYVEAHGTGTPIGDPVEMTAIGKVFGTHRSPKEPLFVGSIKANIGHLEGASALAGVIKSIAVLERGIIPPNALFEKMNPKIDAGLFHLEVPTQKTVWPTPGLRRVSVNSFGFGGANSHVVLDDAFHYLRSRGLDGYHHTNPIAAVPINGSANGTIERCEEDDSEAGATANSSYAGRAAPKLLVWTAVDSNALQRIFHSYKSYALDIKGNPTKLAQLAYTLAARRSMMAWRAFIISDGTHIPFNEKGLQKAVSESPCRPLNSFIRASTDGVGIAFVFTGQGAQYVEMGLDLVQRYPVFAESLRQSDKVLASLGCHWTIFDELCNENRIHRPELSQPLCTALQIALVDLLRSLGVLPVSVVGHSSGEIAAAYTVGALSHESACKIAYFRGKFAGKLVDENEATGKGGAMMSVNLAASKVPEWLIKLSPELREDAVHIACFNSPTNVTLSGSTEPINALKLLLDEEGIFAHKLSTGIAYHSPAMHAIAVEYLVSMGSLEAGLRKHDIQEATMISSVTGNIVSRKLLTSPQYWVDNLTSPVRFSDALQHLMGDTTQMDNPLSTNVVTDLVEIGPHGALRRPVKDILFGLSPSTRYHSILDRTKGPVWTTLSLLGELFCHGHPVSILEANGQAAGKMPFLIDCPSYPFDHSKRYWAESRLSRDFRLRRDSPNYLLGKRSHDWNVLQPRWRNWLYTETTPWLSDHIVSDTVLCPGTGLVVMAIEAVQQAAATSGRIISGFFIKEARFLAPVIVGETTQNATETELHLQPVQTQEKESTWSEIRIFSHYEDRWTECFNAHIQVQYERAATVPVPVDHGREQQWEEVRIRNQVEQAYASCKKVISTREFYKFCTNHGIRYGESFQLLRDVAWDAHNTSVARIDLTSTGLRHASTNSPVHPAILDAALHLPFAQISQGLSQPMPAMVPYKASNVWISAKVWHKTTPTVQLNSTLRSDTESGSSRIEGACNVLAEDGAPLCIIESLVFSGVSDASIVGNNEAANRDLLYNIAWKPQLSSLASSQLQQICDSNVQAADETPMIRIRRKIESTMGIAVHKALQRVTATDIDNRAPYFLKYIAFLKQLCNTEGHPSEIEAISDAALRSLLAECEEEQPEYRLLPAVARALPSILRGETDPLELLFSSELAKDFYVHLYSLHMRDTRFQTFLDLATHENPSMRILEIGSGTGGFTRPVLATLRRFEQETGQMRFAEYFYTDISPAFFENAQIEFLDYQERMTYKTLDIERIPFEQGFEAGTYDMVIAGSVLHATPHLASTLKNVRTLLKPGGLFVFQEVTRPDNISVNVGFGCLEGWWLSGEEWRQSSPLITEDKWDQLLQENDLFSGAELTLRDYPSDECHFSSIIVSRAVDGTTNDATLESNSDNRNPLNLTILIKSELEVQRALAMDISKLYPTIQVKHLNDFLEGKWTATTDECVISLVEVGRPYLEVLSKREFEGLQSLVRGISSMLWVTSLPSTDRLAVDPHCALATGFLRGLRSEDNSKHLISLIIESECPPEGAAHYVTTLIQSCLANRAAMTTEVEFVVRDGHLNIGRLVKEPELDNERIARIHPQLQTESWKPKAGESQPLFMEVGTPGMLDTLRFVEDSAHGQDLKPDEVEIEATVWPVSFRDIFIALGRLGNEGFGAECAGIVTRVGSISSQLFRPGDRVVMSISGCMRSHPRAPAHHVVKIPDNLCLNNIVSCISPLMTAYHSLVNLAQLQQGEKVLIHAGAGSTGQMAIAISQRLGAKVFTTVGSDDKKQLLMDTFSIPEDHIFYSRDTSFSQGVKRVAGSVDVVLNSLSGDMLRASWECIAPYGRFIEIGKMDIRANASLPMAFFAKNVTFTAVDLHHISQTSPELARQLLEKSVELITLGDIKPPSPLHLYPVSQAERAIRFMQSGKNTGRTLITISKEDIVPKFLVYKRSWQFDTDASYLIAGGLGGIGRATIRWMVSKGARNLIIPSRSGASSQDARDLVSELSSKNVHMITPCCDVSSAADLLAMLESCVSMPPIKGCINAAMVLQDSIFDNMTHAQWTETIRSKVSTSRNLHNLLPQNIDFFIQLSSLAGIYGSLAQSNYAAGCTFQDLLARSRTAAGYPKSISLNLGWMRTIGIIAENDDYRLHRQQVRDMQPVEEADYLALLEHYCDPDLSPLDVDHSQVLVGAVHPAYFRERGEVPISAVARPLFAGFEASQGEDTHSTELTKQDGTAVLFKQAAGSRKGRCNIVLMAFQTKLARALDVQPEDIDPRRSLADYGVDSLMAVELRNWVRRDFRVLVTVFELMGGTSLVTVGELIVERAG</sequence>
<dbReference type="InterPro" id="IPR036291">
    <property type="entry name" value="NAD(P)-bd_dom_sf"/>
</dbReference>
<dbReference type="SUPFAM" id="SSF47336">
    <property type="entry name" value="ACP-like"/>
    <property type="match status" value="1"/>
</dbReference>
<dbReference type="InterPro" id="IPR057326">
    <property type="entry name" value="KR_dom"/>
</dbReference>
<dbReference type="SMART" id="SM00827">
    <property type="entry name" value="PKS_AT"/>
    <property type="match status" value="1"/>
</dbReference>
<comment type="pathway">
    <text evidence="1">Secondary metabolite biosynthesis.</text>
</comment>
<dbReference type="InterPro" id="IPR049552">
    <property type="entry name" value="PKS_DH_N"/>
</dbReference>
<dbReference type="SUPFAM" id="SSF55048">
    <property type="entry name" value="Probable ACP-binding domain of malonyl-CoA ACP transacylase"/>
    <property type="match status" value="1"/>
</dbReference>
<dbReference type="InterPro" id="IPR020843">
    <property type="entry name" value="ER"/>
</dbReference>
<proteinExistence type="predicted"/>
<keyword evidence="2" id="KW-0596">Phosphopantetheine</keyword>
<dbReference type="InterPro" id="IPR016035">
    <property type="entry name" value="Acyl_Trfase/lysoPLipase"/>
</dbReference>
<dbReference type="InterPro" id="IPR006162">
    <property type="entry name" value="Ppantetheine_attach_site"/>
</dbReference>
<dbReference type="Pfam" id="PF08659">
    <property type="entry name" value="KR"/>
    <property type="match status" value="1"/>
</dbReference>
<evidence type="ECO:0000256" key="5">
    <source>
        <dbReference type="ARBA" id="ARBA00022857"/>
    </source>
</evidence>
<dbReference type="InterPro" id="IPR009081">
    <property type="entry name" value="PP-bd_ACP"/>
</dbReference>
<dbReference type="InterPro" id="IPR042104">
    <property type="entry name" value="PKS_dehydratase_sf"/>
</dbReference>
<feature type="region of interest" description="C-terminal hotdog fold" evidence="9">
    <location>
        <begin position="1136"/>
        <end position="1290"/>
    </location>
</feature>
<keyword evidence="4" id="KW-0808">Transferase</keyword>
<dbReference type="InterPro" id="IPR018201">
    <property type="entry name" value="Ketoacyl_synth_AS"/>
</dbReference>
<evidence type="ECO:0000256" key="1">
    <source>
        <dbReference type="ARBA" id="ARBA00005179"/>
    </source>
</evidence>
<dbReference type="SMART" id="SM00829">
    <property type="entry name" value="PKS_ER"/>
    <property type="match status" value="1"/>
</dbReference>
<dbReference type="Pfam" id="PF23114">
    <property type="entry name" value="NAD-bd_HRPKS_sdrA"/>
    <property type="match status" value="1"/>
</dbReference>
<evidence type="ECO:0000256" key="2">
    <source>
        <dbReference type="ARBA" id="ARBA00022450"/>
    </source>
</evidence>
<dbReference type="SMART" id="SM00822">
    <property type="entry name" value="PKS_KR"/>
    <property type="match status" value="1"/>
</dbReference>
<dbReference type="InterPro" id="IPR016039">
    <property type="entry name" value="Thiolase-like"/>
</dbReference>
<dbReference type="Gene3D" id="3.10.129.110">
    <property type="entry name" value="Polyketide synthase dehydratase"/>
    <property type="match status" value="1"/>
</dbReference>
<evidence type="ECO:0000259" key="12">
    <source>
        <dbReference type="PROSITE" id="PS52019"/>
    </source>
</evidence>
<dbReference type="SUPFAM" id="SSF50129">
    <property type="entry name" value="GroES-like"/>
    <property type="match status" value="1"/>
</dbReference>
<dbReference type="Gene3D" id="3.40.50.720">
    <property type="entry name" value="NAD(P)-binding Rossmann-like Domain"/>
    <property type="match status" value="2"/>
</dbReference>
<evidence type="ECO:0000256" key="4">
    <source>
        <dbReference type="ARBA" id="ARBA00022679"/>
    </source>
</evidence>
<evidence type="ECO:0000256" key="3">
    <source>
        <dbReference type="ARBA" id="ARBA00022553"/>
    </source>
</evidence>
<feature type="domain" description="PKS/mFAS DH" evidence="12">
    <location>
        <begin position="970"/>
        <end position="1290"/>
    </location>
</feature>
<dbReference type="InterPro" id="IPR049900">
    <property type="entry name" value="PKS_mFAS_DH"/>
</dbReference>
<dbReference type="SUPFAM" id="SSF51735">
    <property type="entry name" value="NAD(P)-binding Rossmann-fold domains"/>
    <property type="match status" value="2"/>
</dbReference>
<dbReference type="PROSITE" id="PS52019">
    <property type="entry name" value="PKS_MFAS_DH"/>
    <property type="match status" value="1"/>
</dbReference>
<dbReference type="SMART" id="SM00823">
    <property type="entry name" value="PKS_PP"/>
    <property type="match status" value="1"/>
</dbReference>
<dbReference type="Gene3D" id="3.90.180.10">
    <property type="entry name" value="Medium-chain alcohol dehydrogenases, catalytic domain"/>
    <property type="match status" value="1"/>
</dbReference>
<dbReference type="InterPro" id="IPR014043">
    <property type="entry name" value="Acyl_transferase_dom"/>
</dbReference>
<organism evidence="13 14">
    <name type="scientific">Cladobotryum mycophilum</name>
    <dbReference type="NCBI Taxonomy" id="491253"/>
    <lineage>
        <taxon>Eukaryota</taxon>
        <taxon>Fungi</taxon>
        <taxon>Dikarya</taxon>
        <taxon>Ascomycota</taxon>
        <taxon>Pezizomycotina</taxon>
        <taxon>Sordariomycetes</taxon>
        <taxon>Hypocreomycetidae</taxon>
        <taxon>Hypocreales</taxon>
        <taxon>Hypocreaceae</taxon>
        <taxon>Cladobotryum</taxon>
    </lineage>
</organism>
<dbReference type="InterPro" id="IPR050091">
    <property type="entry name" value="PKS_NRPS_Biosynth_Enz"/>
</dbReference>
<keyword evidence="5" id="KW-0521">NADP</keyword>
<dbReference type="SUPFAM" id="SSF53901">
    <property type="entry name" value="Thiolase-like"/>
    <property type="match status" value="1"/>
</dbReference>
<keyword evidence="8" id="KW-0012">Acyltransferase</keyword>
<dbReference type="InterPro" id="IPR001227">
    <property type="entry name" value="Ac_transferase_dom_sf"/>
</dbReference>
<dbReference type="InterPro" id="IPR036736">
    <property type="entry name" value="ACP-like_sf"/>
</dbReference>
<dbReference type="InterPro" id="IPR049551">
    <property type="entry name" value="PKS_DH_C"/>
</dbReference>
<dbReference type="Proteomes" id="UP001338125">
    <property type="component" value="Unassembled WGS sequence"/>
</dbReference>
<dbReference type="PANTHER" id="PTHR43775">
    <property type="entry name" value="FATTY ACID SYNTHASE"/>
    <property type="match status" value="1"/>
</dbReference>
<evidence type="ECO:0000256" key="8">
    <source>
        <dbReference type="ARBA" id="ARBA00023315"/>
    </source>
</evidence>
<dbReference type="Pfam" id="PF13602">
    <property type="entry name" value="ADH_zinc_N_2"/>
    <property type="match status" value="1"/>
</dbReference>
<protein>
    <submittedName>
        <fullName evidence="13">Compactin diketide synthase mlcB</fullName>
    </submittedName>
</protein>
<dbReference type="Pfam" id="PF16197">
    <property type="entry name" value="KAsynt_C_assoc"/>
    <property type="match status" value="1"/>
</dbReference>
<dbReference type="Gene3D" id="3.40.366.10">
    <property type="entry name" value="Malonyl-Coenzyme A Acyl Carrier Protein, domain 2"/>
    <property type="match status" value="1"/>
</dbReference>
<dbReference type="PANTHER" id="PTHR43775:SF29">
    <property type="entry name" value="ASPERFURANONE POLYKETIDE SYNTHASE AFOG-RELATED"/>
    <property type="match status" value="1"/>
</dbReference>
<dbReference type="PROSITE" id="PS52004">
    <property type="entry name" value="KS3_2"/>
    <property type="match status" value="1"/>
</dbReference>
<evidence type="ECO:0000256" key="7">
    <source>
        <dbReference type="ARBA" id="ARBA00023268"/>
    </source>
</evidence>
<dbReference type="InterPro" id="IPR013217">
    <property type="entry name" value="Methyltransf_12"/>
</dbReference>
<dbReference type="PROSITE" id="PS50075">
    <property type="entry name" value="CARRIER"/>
    <property type="match status" value="1"/>
</dbReference>
<dbReference type="InterPro" id="IPR020806">
    <property type="entry name" value="PKS_PP-bd"/>
</dbReference>
<feature type="domain" description="Ketosynthase family 3 (KS3)" evidence="11">
    <location>
        <begin position="1"/>
        <end position="426"/>
    </location>
</feature>
<dbReference type="InterPro" id="IPR013968">
    <property type="entry name" value="PKS_KR"/>
</dbReference>
<dbReference type="InterPro" id="IPR014031">
    <property type="entry name" value="Ketoacyl_synth_C"/>
</dbReference>
<dbReference type="Pfam" id="PF00109">
    <property type="entry name" value="ketoacyl-synt"/>
    <property type="match status" value="1"/>
</dbReference>
<dbReference type="InterPro" id="IPR056501">
    <property type="entry name" value="NAD-bd_HRPKS_sdrA"/>
</dbReference>
<feature type="region of interest" description="N-terminal hotdog fold" evidence="9">
    <location>
        <begin position="970"/>
        <end position="1104"/>
    </location>
</feature>
<accession>A0ABR0S8Z1</accession>
<dbReference type="SMART" id="SM00825">
    <property type="entry name" value="PKS_KS"/>
    <property type="match status" value="1"/>
</dbReference>
<dbReference type="SUPFAM" id="SSF52151">
    <property type="entry name" value="FabD/lysophospholipase-like"/>
    <property type="match status" value="1"/>
</dbReference>
<name>A0ABR0S8Z1_9HYPO</name>
<dbReference type="Pfam" id="PF21089">
    <property type="entry name" value="PKS_DH_N"/>
    <property type="match status" value="1"/>
</dbReference>
<dbReference type="InterPro" id="IPR032821">
    <property type="entry name" value="PKS_assoc"/>
</dbReference>
<dbReference type="InterPro" id="IPR029063">
    <property type="entry name" value="SAM-dependent_MTases_sf"/>
</dbReference>
<dbReference type="InterPro" id="IPR020841">
    <property type="entry name" value="PKS_Beta-ketoAc_synthase_dom"/>
</dbReference>
<dbReference type="SMART" id="SM00826">
    <property type="entry name" value="PKS_DH"/>
    <property type="match status" value="1"/>
</dbReference>
<dbReference type="InterPro" id="IPR016036">
    <property type="entry name" value="Malonyl_transacylase_ACP-bd"/>
</dbReference>
<dbReference type="Pfam" id="PF08242">
    <property type="entry name" value="Methyltransf_12"/>
    <property type="match status" value="1"/>
</dbReference>
<dbReference type="Gene3D" id="3.40.50.150">
    <property type="entry name" value="Vaccinia Virus protein VP39"/>
    <property type="match status" value="1"/>
</dbReference>
<dbReference type="CDD" id="cd00833">
    <property type="entry name" value="PKS"/>
    <property type="match status" value="1"/>
</dbReference>
<dbReference type="Pfam" id="PF00550">
    <property type="entry name" value="PP-binding"/>
    <property type="match status" value="1"/>
</dbReference>
<keyword evidence="14" id="KW-1185">Reference proteome</keyword>
<dbReference type="Pfam" id="PF00698">
    <property type="entry name" value="Acyl_transf_1"/>
    <property type="match status" value="1"/>
</dbReference>
<dbReference type="Gene3D" id="3.40.47.10">
    <property type="match status" value="1"/>
</dbReference>
<dbReference type="InterPro" id="IPR011032">
    <property type="entry name" value="GroES-like_sf"/>
</dbReference>
<comment type="caution">
    <text evidence="13">The sequence shown here is derived from an EMBL/GenBank/DDBJ whole genome shotgun (WGS) entry which is preliminary data.</text>
</comment>
<dbReference type="Pfam" id="PF02801">
    <property type="entry name" value="Ketoacyl-synt_C"/>
    <property type="match status" value="1"/>
</dbReference>
<evidence type="ECO:0000256" key="6">
    <source>
        <dbReference type="ARBA" id="ARBA00023002"/>
    </source>
</evidence>